<evidence type="ECO:0000313" key="3">
    <source>
        <dbReference type="EMBL" id="SKC74301.1"/>
    </source>
</evidence>
<dbReference type="PANTHER" id="PTHR39217">
    <property type="match status" value="1"/>
</dbReference>
<dbReference type="Gene3D" id="3.30.470.20">
    <property type="entry name" value="ATP-grasp fold, B domain"/>
    <property type="match status" value="1"/>
</dbReference>
<evidence type="ECO:0000313" key="4">
    <source>
        <dbReference type="Proteomes" id="UP000190341"/>
    </source>
</evidence>
<gene>
    <name evidence="3" type="ORF">SAMN06296058_2389</name>
</gene>
<dbReference type="Gene3D" id="3.40.50.20">
    <property type="match status" value="1"/>
</dbReference>
<keyword evidence="1" id="KW-0067">ATP-binding</keyword>
<dbReference type="PANTHER" id="PTHR39217:SF1">
    <property type="entry name" value="GLUTATHIONE SYNTHETASE"/>
    <property type="match status" value="1"/>
</dbReference>
<dbReference type="STRING" id="428993.SAMN06296058_2389"/>
<keyword evidence="1" id="KW-0547">Nucleotide-binding</keyword>
<organism evidence="3 4">
    <name type="scientific">Pseudoxanthomonas indica</name>
    <dbReference type="NCBI Taxonomy" id="428993"/>
    <lineage>
        <taxon>Bacteria</taxon>
        <taxon>Pseudomonadati</taxon>
        <taxon>Pseudomonadota</taxon>
        <taxon>Gammaproteobacteria</taxon>
        <taxon>Lysobacterales</taxon>
        <taxon>Lysobacteraceae</taxon>
        <taxon>Pseudoxanthomonas</taxon>
    </lineage>
</organism>
<dbReference type="Gene3D" id="3.30.1490.20">
    <property type="entry name" value="ATP-grasp fold, A domain"/>
    <property type="match status" value="1"/>
</dbReference>
<dbReference type="OrthoDB" id="3373978at2"/>
<dbReference type="Proteomes" id="UP000190341">
    <property type="component" value="Unassembled WGS sequence"/>
</dbReference>
<feature type="domain" description="ATP-grasp" evidence="2">
    <location>
        <begin position="95"/>
        <end position="299"/>
    </location>
</feature>
<dbReference type="GO" id="GO:0016874">
    <property type="term" value="F:ligase activity"/>
    <property type="evidence" value="ECO:0007669"/>
    <property type="project" value="UniProtKB-KW"/>
</dbReference>
<proteinExistence type="predicted"/>
<dbReference type="GO" id="GO:0005524">
    <property type="term" value="F:ATP binding"/>
    <property type="evidence" value="ECO:0007669"/>
    <property type="project" value="UniProtKB-UniRule"/>
</dbReference>
<keyword evidence="3" id="KW-0436">Ligase</keyword>
<sequence>MTTLALITAIAATGHDDDLPPLIEACARAGLHTRALAWDDASVAWRRVDAALFRCPWDYTERLPEFLAWCEHTARQVPLFNPLAVIRWNTDKHYLRDLAQAGVPVVSTRFVEPHEEPLEALQVFLQEHGAEEFVVKPAVSAGSRDTQRYRREQEFAAGNHIARLLDENRSVMLQPYLPAVDSRGETALIYFDGRFSHAIRKAAQLAPGDAQAATPFASKGISATDADEDELALAEQILSATQRVLRLDAPLLYARVDLLRDPHGQPCLLELELTEPSLFFAQAPGAADRLVQAVLGRLPHTSVRARTDRV</sequence>
<keyword evidence="4" id="KW-1185">Reference proteome</keyword>
<dbReference type="PROSITE" id="PS50975">
    <property type="entry name" value="ATP_GRASP"/>
    <property type="match status" value="1"/>
</dbReference>
<evidence type="ECO:0000256" key="1">
    <source>
        <dbReference type="PROSITE-ProRule" id="PRU00409"/>
    </source>
</evidence>
<dbReference type="RefSeq" id="WP_079724755.1">
    <property type="nucleotide sequence ID" value="NZ_BMCL01000001.1"/>
</dbReference>
<evidence type="ECO:0000259" key="2">
    <source>
        <dbReference type="PROSITE" id="PS50975"/>
    </source>
</evidence>
<reference evidence="3 4" key="1">
    <citation type="submission" date="2017-02" db="EMBL/GenBank/DDBJ databases">
        <authorList>
            <person name="Peterson S.W."/>
        </authorList>
    </citation>
    <scope>NUCLEOTIDE SEQUENCE [LARGE SCALE GENOMIC DNA]</scope>
    <source>
        <strain evidence="3 4">P15</strain>
    </source>
</reference>
<name>A0A1T5LE85_9GAMM</name>
<dbReference type="InterPro" id="IPR053191">
    <property type="entry name" value="DcsG_Biosynth_Enzyme"/>
</dbReference>
<dbReference type="SUPFAM" id="SSF56059">
    <property type="entry name" value="Glutathione synthetase ATP-binding domain-like"/>
    <property type="match status" value="1"/>
</dbReference>
<accession>A0A1T5LE85</accession>
<protein>
    <submittedName>
        <fullName evidence="3">O-ureido-D-serine cyclo-ligase</fullName>
    </submittedName>
</protein>
<dbReference type="InterPro" id="IPR013815">
    <property type="entry name" value="ATP_grasp_subdomain_1"/>
</dbReference>
<dbReference type="GO" id="GO:0046872">
    <property type="term" value="F:metal ion binding"/>
    <property type="evidence" value="ECO:0007669"/>
    <property type="project" value="InterPro"/>
</dbReference>
<dbReference type="AlphaFoldDB" id="A0A1T5LE85"/>
<dbReference type="EMBL" id="FUZV01000002">
    <property type="protein sequence ID" value="SKC74301.1"/>
    <property type="molecule type" value="Genomic_DNA"/>
</dbReference>
<dbReference type="InterPro" id="IPR011761">
    <property type="entry name" value="ATP-grasp"/>
</dbReference>